<organism evidence="1 2">
    <name type="scientific">Arenibacterium halophilum</name>
    <dbReference type="NCBI Taxonomy" id="2583821"/>
    <lineage>
        <taxon>Bacteria</taxon>
        <taxon>Pseudomonadati</taxon>
        <taxon>Pseudomonadota</taxon>
        <taxon>Alphaproteobacteria</taxon>
        <taxon>Rhodobacterales</taxon>
        <taxon>Paracoccaceae</taxon>
        <taxon>Arenibacterium</taxon>
    </lineage>
</organism>
<keyword evidence="2" id="KW-1185">Reference proteome</keyword>
<dbReference type="EMBL" id="VCPC01000003">
    <property type="protein sequence ID" value="TMV11925.1"/>
    <property type="molecule type" value="Genomic_DNA"/>
</dbReference>
<evidence type="ECO:0000313" key="2">
    <source>
        <dbReference type="Proteomes" id="UP001191082"/>
    </source>
</evidence>
<accession>A0ABY2X9S9</accession>
<evidence type="ECO:0000313" key="1">
    <source>
        <dbReference type="EMBL" id="TMV11925.1"/>
    </source>
</evidence>
<sequence length="216" mass="24129">MMAVRSIQPARGSAPATPVSIRELLEWAFGRELARLDFDEIGAVRGDRRVGVGTEYLLMQRQLLGCQIDGGGRSEPHPDADTVASALAALPAGHGGRATALWIAELARAGMAPEWRYDCRKTCEPVSWRACKHGTRYAVTENAGQVQYIHRGRLRQAELRVCPVRFRDPAPLAARARRDYLRWWGALLELQQTFRVYGGLTAFVVTEAMPTMEPWR</sequence>
<comment type="caution">
    <text evidence="1">The sequence shown here is derived from an EMBL/GenBank/DDBJ whole genome shotgun (WGS) entry which is preliminary data.</text>
</comment>
<reference evidence="1 2" key="1">
    <citation type="submission" date="2019-05" db="EMBL/GenBank/DDBJ databases">
        <title>Marivita sp. nov. isolated from sea sediment.</title>
        <authorList>
            <person name="Kim W."/>
        </authorList>
    </citation>
    <scope>NUCLEOTIDE SEQUENCE [LARGE SCALE GENOMIC DNA]</scope>
    <source>
        <strain evidence="1 2">CAU 1492</strain>
    </source>
</reference>
<protein>
    <submittedName>
        <fullName evidence="1">Uncharacterized protein</fullName>
    </submittedName>
</protein>
<dbReference type="Proteomes" id="UP001191082">
    <property type="component" value="Unassembled WGS sequence"/>
</dbReference>
<gene>
    <name evidence="1" type="ORF">FGK64_16875</name>
</gene>
<name>A0ABY2X9S9_9RHOB</name>
<proteinExistence type="predicted"/>